<dbReference type="GO" id="GO:0022857">
    <property type="term" value="F:transmembrane transporter activity"/>
    <property type="evidence" value="ECO:0007669"/>
    <property type="project" value="InterPro"/>
</dbReference>
<reference evidence="3" key="1">
    <citation type="submission" date="2018-05" db="EMBL/GenBank/DDBJ databases">
        <authorList>
            <person name="Lanie J.A."/>
            <person name="Ng W.-L."/>
            <person name="Kazmierczak K.M."/>
            <person name="Andrzejewski T.M."/>
            <person name="Davidsen T.M."/>
            <person name="Wayne K.J."/>
            <person name="Tettelin H."/>
            <person name="Glass J.I."/>
            <person name="Rusch D."/>
            <person name="Podicherti R."/>
            <person name="Tsui H.-C.T."/>
            <person name="Winkler M.E."/>
        </authorList>
    </citation>
    <scope>NUCLEOTIDE SEQUENCE</scope>
</reference>
<dbReference type="SUPFAM" id="SSF103473">
    <property type="entry name" value="MFS general substrate transporter"/>
    <property type="match status" value="1"/>
</dbReference>
<dbReference type="PANTHER" id="PTHR23531">
    <property type="entry name" value="QUINOLENE RESISTANCE PROTEIN NORA"/>
    <property type="match status" value="1"/>
</dbReference>
<dbReference type="InterPro" id="IPR020846">
    <property type="entry name" value="MFS_dom"/>
</dbReference>
<protein>
    <recommendedName>
        <fullName evidence="2">Major facilitator superfamily (MFS) profile domain-containing protein</fullName>
    </recommendedName>
</protein>
<dbReference type="InterPro" id="IPR052714">
    <property type="entry name" value="MFS_Exporter"/>
</dbReference>
<sequence length="392" mass="40246">MDRPEVGDRLLTGRFLVLCGGSLAYFLALGTTWPVVPSFVEHGLGGGGVAVGLSVGAFGFSAAILRPLIGPLGDRRGRRFLLVVGSVVVSMSMLLLVPAASVPAVIAARLVLGVGEAAYFIGVTSAVQDLAPPHRRGEATSYFTVTLYTGLAIGPGLGEWLYEAGSYDRAFTVAALLGLVPLLFAYAAPGRPADPVDAPLLRWRLHPAAIRPGLVLFIGLLGYSGFLAFIALHAESVGVASSGSVFAIFAAIVIAVRLLGARIPDRLGSLATTRLSLGFSAAGLAVFGLWTTATGVYVGAVVMALGQCFLFPALFVLTVDRAPESERSHAIGSFSVAFDLAVGLGGFLVGAVVALTDRPGGFLFCSLVAVGSLFATGPLLGRIGSTARSEAS</sequence>
<keyword evidence="1" id="KW-1133">Transmembrane helix</keyword>
<dbReference type="Pfam" id="PF07690">
    <property type="entry name" value="MFS_1"/>
    <property type="match status" value="1"/>
</dbReference>
<feature type="transmembrane region" description="Helical" evidence="1">
    <location>
        <begin position="80"/>
        <end position="100"/>
    </location>
</feature>
<dbReference type="InterPro" id="IPR036259">
    <property type="entry name" value="MFS_trans_sf"/>
</dbReference>
<feature type="transmembrane region" description="Helical" evidence="1">
    <location>
        <begin position="209"/>
        <end position="232"/>
    </location>
</feature>
<evidence type="ECO:0000256" key="1">
    <source>
        <dbReference type="SAM" id="Phobius"/>
    </source>
</evidence>
<evidence type="ECO:0000313" key="3">
    <source>
        <dbReference type="EMBL" id="SVA19282.1"/>
    </source>
</evidence>
<feature type="transmembrane region" description="Helical" evidence="1">
    <location>
        <begin position="12"/>
        <end position="36"/>
    </location>
</feature>
<feature type="transmembrane region" description="Helical" evidence="1">
    <location>
        <begin position="106"/>
        <end position="127"/>
    </location>
</feature>
<dbReference type="PROSITE" id="PS50850">
    <property type="entry name" value="MFS"/>
    <property type="match status" value="1"/>
</dbReference>
<proteinExistence type="predicted"/>
<dbReference type="Gene3D" id="1.20.1250.20">
    <property type="entry name" value="MFS general substrate transporter like domains"/>
    <property type="match status" value="1"/>
</dbReference>
<feature type="transmembrane region" description="Helical" evidence="1">
    <location>
        <begin position="170"/>
        <end position="188"/>
    </location>
</feature>
<feature type="transmembrane region" description="Helical" evidence="1">
    <location>
        <begin position="271"/>
        <end position="290"/>
    </location>
</feature>
<dbReference type="InterPro" id="IPR011701">
    <property type="entry name" value="MFS"/>
</dbReference>
<organism evidence="3">
    <name type="scientific">marine metagenome</name>
    <dbReference type="NCBI Taxonomy" id="408172"/>
    <lineage>
        <taxon>unclassified sequences</taxon>
        <taxon>metagenomes</taxon>
        <taxon>ecological metagenomes</taxon>
    </lineage>
</organism>
<feature type="transmembrane region" description="Helical" evidence="1">
    <location>
        <begin position="361"/>
        <end position="380"/>
    </location>
</feature>
<keyword evidence="1" id="KW-0472">Membrane</keyword>
<dbReference type="EMBL" id="UINC01005130">
    <property type="protein sequence ID" value="SVA19282.1"/>
    <property type="molecule type" value="Genomic_DNA"/>
</dbReference>
<accession>A0A381TTB5</accession>
<evidence type="ECO:0000259" key="2">
    <source>
        <dbReference type="PROSITE" id="PS50850"/>
    </source>
</evidence>
<dbReference type="PANTHER" id="PTHR23531:SF1">
    <property type="entry name" value="QUINOLENE RESISTANCE PROTEIN NORA"/>
    <property type="match status" value="1"/>
</dbReference>
<name>A0A381TTB5_9ZZZZ</name>
<feature type="transmembrane region" description="Helical" evidence="1">
    <location>
        <begin position="238"/>
        <end position="259"/>
    </location>
</feature>
<feature type="transmembrane region" description="Helical" evidence="1">
    <location>
        <begin position="48"/>
        <end position="68"/>
    </location>
</feature>
<gene>
    <name evidence="3" type="ORF">METZ01_LOCUS72136</name>
</gene>
<feature type="transmembrane region" description="Helical" evidence="1">
    <location>
        <begin position="139"/>
        <end position="158"/>
    </location>
</feature>
<feature type="transmembrane region" description="Helical" evidence="1">
    <location>
        <begin position="331"/>
        <end position="355"/>
    </location>
</feature>
<feature type="domain" description="Major facilitator superfamily (MFS) profile" evidence="2">
    <location>
        <begin position="14"/>
        <end position="384"/>
    </location>
</feature>
<dbReference type="AlphaFoldDB" id="A0A381TTB5"/>
<keyword evidence="1" id="KW-0812">Transmembrane</keyword>
<feature type="transmembrane region" description="Helical" evidence="1">
    <location>
        <begin position="296"/>
        <end position="319"/>
    </location>
</feature>